<sequence>MSIVRKVKAVEQLFNTLQDEINQFRDVTQLSCLTGCGKCCNKPDINASTLEFLPWAFQVFINGQSAEYLEKLENDKSGICLLYQPLSIVSSNNGKCSDYAYRGLICRLFGYGARRDKLNQLKMVSCRQIKESQAEEFQKAEAAINEGLSIPIFTAYYMKLTRIDFRLANTIVPINRAMKIALEEVLHYYAYRPLPKKNRHSA</sequence>
<evidence type="ECO:0000313" key="2">
    <source>
        <dbReference type="Proteomes" id="UP000642920"/>
    </source>
</evidence>
<dbReference type="InterPro" id="IPR005358">
    <property type="entry name" value="Puta_zinc/iron-chelating_dom"/>
</dbReference>
<dbReference type="AlphaFoldDB" id="A0A937ADE7"/>
<dbReference type="RefSeq" id="WP_201918402.1">
    <property type="nucleotide sequence ID" value="NZ_JAERQG010000001.1"/>
</dbReference>
<evidence type="ECO:0000313" key="1">
    <source>
        <dbReference type="EMBL" id="MBL0764641.1"/>
    </source>
</evidence>
<gene>
    <name evidence="1" type="ORF">JKP34_05220</name>
</gene>
<protein>
    <submittedName>
        <fullName evidence="1">YkgJ family cysteine cluster protein</fullName>
    </submittedName>
</protein>
<keyword evidence="2" id="KW-1185">Reference proteome</keyword>
<dbReference type="EMBL" id="JAERQG010000001">
    <property type="protein sequence ID" value="MBL0764641.1"/>
    <property type="molecule type" value="Genomic_DNA"/>
</dbReference>
<accession>A0A937ADE7</accession>
<dbReference type="Pfam" id="PF03692">
    <property type="entry name" value="CxxCxxCC"/>
    <property type="match status" value="1"/>
</dbReference>
<proteinExistence type="predicted"/>
<reference evidence="1" key="1">
    <citation type="submission" date="2021-01" db="EMBL/GenBank/DDBJ databases">
        <title>Marivirga sp. nov., isolated from intertidal surface sediments.</title>
        <authorList>
            <person name="Zhang M."/>
        </authorList>
    </citation>
    <scope>NUCLEOTIDE SEQUENCE</scope>
    <source>
        <strain evidence="1">SM1354</strain>
    </source>
</reference>
<dbReference type="Proteomes" id="UP000642920">
    <property type="component" value="Unassembled WGS sequence"/>
</dbReference>
<comment type="caution">
    <text evidence="1">The sequence shown here is derived from an EMBL/GenBank/DDBJ whole genome shotgun (WGS) entry which is preliminary data.</text>
</comment>
<organism evidence="1 2">
    <name type="scientific">Marivirga atlantica</name>
    <dbReference type="NCBI Taxonomy" id="1548457"/>
    <lineage>
        <taxon>Bacteria</taxon>
        <taxon>Pseudomonadati</taxon>
        <taxon>Bacteroidota</taxon>
        <taxon>Cytophagia</taxon>
        <taxon>Cytophagales</taxon>
        <taxon>Marivirgaceae</taxon>
        <taxon>Marivirga</taxon>
    </lineage>
</organism>
<name>A0A937ADE7_9BACT</name>